<feature type="repeat" description="PPR" evidence="2">
    <location>
        <begin position="161"/>
        <end position="195"/>
    </location>
</feature>
<protein>
    <submittedName>
        <fullName evidence="4">Pentatricopeptide repeat-containing protein At4g25270, chloroplastic</fullName>
    </submittedName>
</protein>
<dbReference type="FunFam" id="1.25.40.10:FF:000090">
    <property type="entry name" value="Pentatricopeptide repeat-containing protein, chloroplastic"/>
    <property type="match status" value="1"/>
</dbReference>
<dbReference type="GO" id="GO:0003723">
    <property type="term" value="F:RNA binding"/>
    <property type="evidence" value="ECO:0007669"/>
    <property type="project" value="InterPro"/>
</dbReference>
<dbReference type="Proteomes" id="UP000504609">
    <property type="component" value="Unplaced"/>
</dbReference>
<dbReference type="Pfam" id="PF13041">
    <property type="entry name" value="PPR_2"/>
    <property type="match status" value="3"/>
</dbReference>
<dbReference type="SUPFAM" id="SSF48452">
    <property type="entry name" value="TPR-like"/>
    <property type="match status" value="1"/>
</dbReference>
<dbReference type="KEGG" id="cmos:111447624"/>
<dbReference type="InterPro" id="IPR011990">
    <property type="entry name" value="TPR-like_helical_dom_sf"/>
</dbReference>
<feature type="repeat" description="PPR" evidence="2">
    <location>
        <begin position="262"/>
        <end position="296"/>
    </location>
</feature>
<feature type="repeat" description="PPR" evidence="2">
    <location>
        <begin position="329"/>
        <end position="363"/>
    </location>
</feature>
<organism evidence="3 4">
    <name type="scientific">Cucurbita moschata</name>
    <name type="common">Winter crookneck squash</name>
    <name type="synonym">Cucurbita pepo var. moschata</name>
    <dbReference type="NCBI Taxonomy" id="3662"/>
    <lineage>
        <taxon>Eukaryota</taxon>
        <taxon>Viridiplantae</taxon>
        <taxon>Streptophyta</taxon>
        <taxon>Embryophyta</taxon>
        <taxon>Tracheophyta</taxon>
        <taxon>Spermatophyta</taxon>
        <taxon>Magnoliopsida</taxon>
        <taxon>eudicotyledons</taxon>
        <taxon>Gunneridae</taxon>
        <taxon>Pentapetalae</taxon>
        <taxon>rosids</taxon>
        <taxon>fabids</taxon>
        <taxon>Cucurbitales</taxon>
        <taxon>Cucurbitaceae</taxon>
        <taxon>Cucurbiteae</taxon>
        <taxon>Cucurbita</taxon>
    </lineage>
</organism>
<dbReference type="GO" id="GO:0009451">
    <property type="term" value="P:RNA modification"/>
    <property type="evidence" value="ECO:0007669"/>
    <property type="project" value="InterPro"/>
</dbReference>
<keyword evidence="1" id="KW-0677">Repeat</keyword>
<sequence length="529" mass="59531">MLISLRFSISPITSLRLLCSSGPKKSKKERRKLLQEKLIRISKAKEATRLPFPKSSSTPLLIHHKPFSQSKIQALDAVLNDLEASLHNGVPIDAEIFSSLLETCYQLRALDHGIRIHRLIPTNFLRRNVGVSSKLLRLYASFGYMEDAHQVFDEMCQRNLSAFSWNSLISGYAELGLYEDALALYFQMEEEGVEPDHFTFPRVLKACGGIGSIRVGEAVHRHIVRSGFAGDIFVLNALVDMYAKCGDIMRARKVFDQIVSKDTVSWNSMLTGYTRHGLLLEALNTFDQMIQEGYEPDSVALSTMISNISSSKFKLHIHGWAIRHGIEWNLSIANSLIAMYANSGKINRARWLFEQMPERDIVSWNTIISAHSNTSKALTYFEVMESLGVLPDSVTFVSLLSTCAHLSLVKEGGKLYTEMKGKYGIRPTIEHYACMVNLYGRAGLIEEAYRIITNGMEVEAGPTVWGALLYACYLHGNVDIAEVAAEKLFESEPDNELNFKLLMKIYGNAGRIEDEKRVRLMMAERGLDL</sequence>
<dbReference type="PANTHER" id="PTHR47926:SF515">
    <property type="entry name" value="UMP-CMP KINASE"/>
    <property type="match status" value="1"/>
</dbReference>
<evidence type="ECO:0000313" key="4">
    <source>
        <dbReference type="RefSeq" id="XP_022942651.1"/>
    </source>
</evidence>
<evidence type="ECO:0000256" key="2">
    <source>
        <dbReference type="PROSITE-ProRule" id="PRU00708"/>
    </source>
</evidence>
<reference evidence="4" key="1">
    <citation type="submission" date="2025-08" db="UniProtKB">
        <authorList>
            <consortium name="RefSeq"/>
        </authorList>
    </citation>
    <scope>IDENTIFICATION</scope>
    <source>
        <tissue evidence="4">Young leaves</tissue>
    </source>
</reference>
<keyword evidence="3" id="KW-1185">Reference proteome</keyword>
<proteinExistence type="predicted"/>
<dbReference type="FunFam" id="1.25.40.10:FF:000729">
    <property type="entry name" value="Pentatricopeptide repeat-containing protein At4g25270, chloroplastic"/>
    <property type="match status" value="1"/>
</dbReference>
<name>A0A6J1FPF9_CUCMO</name>
<dbReference type="AlphaFoldDB" id="A0A6J1FPF9"/>
<evidence type="ECO:0000256" key="1">
    <source>
        <dbReference type="ARBA" id="ARBA00022737"/>
    </source>
</evidence>
<dbReference type="Pfam" id="PF20431">
    <property type="entry name" value="E_motif"/>
    <property type="match status" value="1"/>
</dbReference>
<dbReference type="PROSITE" id="PS51375">
    <property type="entry name" value="PPR"/>
    <property type="match status" value="4"/>
</dbReference>
<feature type="repeat" description="PPR" evidence="2">
    <location>
        <begin position="231"/>
        <end position="261"/>
    </location>
</feature>
<dbReference type="RefSeq" id="XP_022942651.1">
    <property type="nucleotide sequence ID" value="XM_023086883.1"/>
</dbReference>
<dbReference type="NCBIfam" id="TIGR00756">
    <property type="entry name" value="PPR"/>
    <property type="match status" value="2"/>
</dbReference>
<gene>
    <name evidence="4" type="primary">LOC111447624</name>
</gene>
<dbReference type="InterPro" id="IPR002885">
    <property type="entry name" value="PPR_rpt"/>
</dbReference>
<dbReference type="Gene3D" id="1.25.40.10">
    <property type="entry name" value="Tetratricopeptide repeat domain"/>
    <property type="match status" value="3"/>
</dbReference>
<dbReference type="GeneID" id="111447624"/>
<dbReference type="FunFam" id="1.25.40.10:FF:000285">
    <property type="entry name" value="Pentatricopeptide repeat-containing protein, chloroplastic"/>
    <property type="match status" value="1"/>
</dbReference>
<dbReference type="Pfam" id="PF01535">
    <property type="entry name" value="PPR"/>
    <property type="match status" value="2"/>
</dbReference>
<accession>A0A6J1FPF9</accession>
<evidence type="ECO:0000313" key="3">
    <source>
        <dbReference type="Proteomes" id="UP000504609"/>
    </source>
</evidence>
<dbReference type="InterPro" id="IPR046960">
    <property type="entry name" value="PPR_At4g14850-like_plant"/>
</dbReference>
<dbReference type="PANTHER" id="PTHR47926">
    <property type="entry name" value="PENTATRICOPEPTIDE REPEAT-CONTAINING PROTEIN"/>
    <property type="match status" value="1"/>
</dbReference>
<dbReference type="InterPro" id="IPR046848">
    <property type="entry name" value="E_motif"/>
</dbReference>
<dbReference type="SMR" id="A0A6J1FPF9"/>